<organism evidence="1 2">
    <name type="scientific">Endosaccharibacter trunci</name>
    <dbReference type="NCBI Taxonomy" id="2812733"/>
    <lineage>
        <taxon>Bacteria</taxon>
        <taxon>Pseudomonadati</taxon>
        <taxon>Pseudomonadota</taxon>
        <taxon>Alphaproteobacteria</taxon>
        <taxon>Acetobacterales</taxon>
        <taxon>Acetobacteraceae</taxon>
        <taxon>Endosaccharibacter</taxon>
    </lineage>
</organism>
<reference evidence="1 2" key="1">
    <citation type="submission" date="2022-06" db="EMBL/GenBank/DDBJ databases">
        <title>Endosaccharibacter gen. nov., sp. nov., endophytic bacteria isolated from sugarcane.</title>
        <authorList>
            <person name="Pitiwittayakul N."/>
            <person name="Yukphan P."/>
            <person name="Charoenyingcharoen P."/>
            <person name="Tanasupawat S."/>
        </authorList>
    </citation>
    <scope>NUCLEOTIDE SEQUENCE [LARGE SCALE GENOMIC DNA]</scope>
    <source>
        <strain evidence="1 2">KSS8</strain>
    </source>
</reference>
<name>A0ABT1W5L4_9PROT</name>
<dbReference type="Proteomes" id="UP001524587">
    <property type="component" value="Unassembled WGS sequence"/>
</dbReference>
<gene>
    <name evidence="1" type="ORF">NFI95_06895</name>
</gene>
<comment type="caution">
    <text evidence="1">The sequence shown here is derived from an EMBL/GenBank/DDBJ whole genome shotgun (WGS) entry which is preliminary data.</text>
</comment>
<protein>
    <submittedName>
        <fullName evidence="1">Uncharacterized protein</fullName>
    </submittedName>
</protein>
<dbReference type="EMBL" id="JAMSKV010000004">
    <property type="protein sequence ID" value="MCQ8278173.1"/>
    <property type="molecule type" value="Genomic_DNA"/>
</dbReference>
<accession>A0ABT1W5L4</accession>
<sequence>MRLDARVEVRVVAAGAEGSPARDVALIRLGGAPEIGPPGWAALRDLPEGAAAGHEANCRCCAGRSGLADMMMQLFAERAKDQIGFFRAVFVSVPSSLVCETVTILAHDPVIAGRYRVDR</sequence>
<keyword evidence="2" id="KW-1185">Reference proteome</keyword>
<evidence type="ECO:0000313" key="1">
    <source>
        <dbReference type="EMBL" id="MCQ8278173.1"/>
    </source>
</evidence>
<evidence type="ECO:0000313" key="2">
    <source>
        <dbReference type="Proteomes" id="UP001524587"/>
    </source>
</evidence>
<dbReference type="RefSeq" id="WP_422863634.1">
    <property type="nucleotide sequence ID" value="NZ_JAMSKV010000004.1"/>
</dbReference>
<proteinExistence type="predicted"/>